<accession>A0A9K3PDH4</accession>
<dbReference type="InterPro" id="IPR000740">
    <property type="entry name" value="GrpE"/>
</dbReference>
<feature type="compositionally biased region" description="Polar residues" evidence="7">
    <location>
        <begin position="70"/>
        <end position="84"/>
    </location>
</feature>
<sequence>MMFPNSILLVAIAAVYQSTTFPGADAFSVVKRIPPFKQQQQQVSNNPLSIAIAVVPSSSSTTCLGMTDNDGGSSESNTEQEAAQDTTPAGDDTGTSSSSSSTTTSGADDILNSPAFLKRKLEVLQSDLEKTETALDEALERAEIAKEEWGPQLEKLQMEYENIRIRMSDQNEKGDAQAIVKVVQEVLSLLDNFDRAYGVIKPETDAERAIEAEYKAAYQSILDTFAKLGVTEVETVGKEFDYELHQAVMQMPGTEYEEGICCQEFQKGFIMEETLIRPAMVAVAA</sequence>
<reference evidence="9" key="1">
    <citation type="journal article" date="2021" name="Sci. Rep.">
        <title>Diploid genomic architecture of Nitzschia inconspicua, an elite biomass production diatom.</title>
        <authorList>
            <person name="Oliver A."/>
            <person name="Podell S."/>
            <person name="Pinowska A."/>
            <person name="Traller J.C."/>
            <person name="Smith S.R."/>
            <person name="McClure R."/>
            <person name="Beliaev A."/>
            <person name="Bohutskyi P."/>
            <person name="Hill E.A."/>
            <person name="Rabines A."/>
            <person name="Zheng H."/>
            <person name="Allen L.Z."/>
            <person name="Kuo A."/>
            <person name="Grigoriev I.V."/>
            <person name="Allen A.E."/>
            <person name="Hazlebeck D."/>
            <person name="Allen E.E."/>
        </authorList>
    </citation>
    <scope>NUCLEOTIDE SEQUENCE</scope>
    <source>
        <strain evidence="9">Hildebrandi</strain>
    </source>
</reference>
<evidence type="ECO:0000256" key="6">
    <source>
        <dbReference type="SAM" id="Coils"/>
    </source>
</evidence>
<dbReference type="OrthoDB" id="201635at2759"/>
<evidence type="ECO:0000313" key="10">
    <source>
        <dbReference type="Proteomes" id="UP000693970"/>
    </source>
</evidence>
<keyword evidence="3" id="KW-0963">Cytoplasm</keyword>
<dbReference type="FunFam" id="2.30.22.10:FF:000001">
    <property type="entry name" value="Protein GrpE"/>
    <property type="match status" value="1"/>
</dbReference>
<keyword evidence="8" id="KW-0732">Signal</keyword>
<dbReference type="PANTHER" id="PTHR21237:SF40">
    <property type="entry name" value="CELL CYCLE AND APOPTOSIS REGULATOR PROTEIN 2"/>
    <property type="match status" value="1"/>
</dbReference>
<name>A0A9K3PDH4_9STRA</name>
<evidence type="ECO:0000256" key="1">
    <source>
        <dbReference type="ARBA" id="ARBA00004496"/>
    </source>
</evidence>
<dbReference type="GO" id="GO:0005737">
    <property type="term" value="C:cytoplasm"/>
    <property type="evidence" value="ECO:0007669"/>
    <property type="project" value="UniProtKB-SubCell"/>
</dbReference>
<dbReference type="GO" id="GO:0042803">
    <property type="term" value="F:protein homodimerization activity"/>
    <property type="evidence" value="ECO:0007669"/>
    <property type="project" value="InterPro"/>
</dbReference>
<dbReference type="GO" id="GO:0006457">
    <property type="term" value="P:protein folding"/>
    <property type="evidence" value="ECO:0007669"/>
    <property type="project" value="InterPro"/>
</dbReference>
<dbReference type="GO" id="GO:0000774">
    <property type="term" value="F:adenyl-nucleotide exchange factor activity"/>
    <property type="evidence" value="ECO:0007669"/>
    <property type="project" value="InterPro"/>
</dbReference>
<dbReference type="Pfam" id="PF01025">
    <property type="entry name" value="GrpE"/>
    <property type="match status" value="1"/>
</dbReference>
<comment type="caution">
    <text evidence="9">The sequence shown here is derived from an EMBL/GenBank/DDBJ whole genome shotgun (WGS) entry which is preliminary data.</text>
</comment>
<dbReference type="PANTHER" id="PTHR21237">
    <property type="entry name" value="GRPE PROTEIN"/>
    <property type="match status" value="1"/>
</dbReference>
<reference evidence="9" key="2">
    <citation type="submission" date="2021-04" db="EMBL/GenBank/DDBJ databases">
        <authorList>
            <person name="Podell S."/>
        </authorList>
    </citation>
    <scope>NUCLEOTIDE SEQUENCE</scope>
    <source>
        <strain evidence="9">Hildebrandi</strain>
    </source>
</reference>
<keyword evidence="5" id="KW-0143">Chaperone</keyword>
<keyword evidence="6" id="KW-0175">Coiled coil</keyword>
<dbReference type="HAMAP" id="MF_01151">
    <property type="entry name" value="GrpE"/>
    <property type="match status" value="1"/>
</dbReference>
<dbReference type="Proteomes" id="UP000693970">
    <property type="component" value="Unassembled WGS sequence"/>
</dbReference>
<feature type="region of interest" description="Disordered" evidence="7">
    <location>
        <begin position="61"/>
        <end position="109"/>
    </location>
</feature>
<proteinExistence type="inferred from homology"/>
<dbReference type="EMBL" id="JAGRRH010000026">
    <property type="protein sequence ID" value="KAG7341084.1"/>
    <property type="molecule type" value="Genomic_DNA"/>
</dbReference>
<gene>
    <name evidence="9" type="ORF">IV203_023035</name>
</gene>
<feature type="chain" id="PRO_5039914798" evidence="8">
    <location>
        <begin position="27"/>
        <end position="285"/>
    </location>
</feature>
<comment type="subunit">
    <text evidence="2">Homodimer.</text>
</comment>
<keyword evidence="10" id="KW-1185">Reference proteome</keyword>
<dbReference type="GO" id="GO:0051087">
    <property type="term" value="F:protein-folding chaperone binding"/>
    <property type="evidence" value="ECO:0007669"/>
    <property type="project" value="InterPro"/>
</dbReference>
<dbReference type="PROSITE" id="PS01071">
    <property type="entry name" value="GRPE"/>
    <property type="match status" value="1"/>
</dbReference>
<dbReference type="GO" id="GO:0051082">
    <property type="term" value="F:unfolded protein binding"/>
    <property type="evidence" value="ECO:0007669"/>
    <property type="project" value="TreeGrafter"/>
</dbReference>
<evidence type="ECO:0000256" key="8">
    <source>
        <dbReference type="SAM" id="SignalP"/>
    </source>
</evidence>
<evidence type="ECO:0000313" key="9">
    <source>
        <dbReference type="EMBL" id="KAG7341084.1"/>
    </source>
</evidence>
<keyword evidence="4 9" id="KW-0346">Stress response</keyword>
<feature type="signal peptide" evidence="8">
    <location>
        <begin position="1"/>
        <end position="26"/>
    </location>
</feature>
<evidence type="ECO:0000256" key="5">
    <source>
        <dbReference type="ARBA" id="ARBA00023186"/>
    </source>
</evidence>
<protein>
    <submittedName>
        <fullName evidence="9">Heat shock protein GrpE</fullName>
    </submittedName>
</protein>
<evidence type="ECO:0000256" key="2">
    <source>
        <dbReference type="ARBA" id="ARBA00011738"/>
    </source>
</evidence>
<dbReference type="AlphaFoldDB" id="A0A9K3PDH4"/>
<evidence type="ECO:0000256" key="4">
    <source>
        <dbReference type="ARBA" id="ARBA00023016"/>
    </source>
</evidence>
<comment type="subcellular location">
    <subcellularLocation>
        <location evidence="1">Cytoplasm</location>
    </subcellularLocation>
</comment>
<evidence type="ECO:0000256" key="3">
    <source>
        <dbReference type="ARBA" id="ARBA00022490"/>
    </source>
</evidence>
<feature type="compositionally biased region" description="Low complexity" evidence="7">
    <location>
        <begin position="85"/>
        <end position="109"/>
    </location>
</feature>
<dbReference type="CDD" id="cd00446">
    <property type="entry name" value="GrpE"/>
    <property type="match status" value="1"/>
</dbReference>
<organism evidence="9 10">
    <name type="scientific">Nitzschia inconspicua</name>
    <dbReference type="NCBI Taxonomy" id="303405"/>
    <lineage>
        <taxon>Eukaryota</taxon>
        <taxon>Sar</taxon>
        <taxon>Stramenopiles</taxon>
        <taxon>Ochrophyta</taxon>
        <taxon>Bacillariophyta</taxon>
        <taxon>Bacillariophyceae</taxon>
        <taxon>Bacillariophycidae</taxon>
        <taxon>Bacillariales</taxon>
        <taxon>Bacillariaceae</taxon>
        <taxon>Nitzschia</taxon>
    </lineage>
</organism>
<evidence type="ECO:0000256" key="7">
    <source>
        <dbReference type="SAM" id="MobiDB-lite"/>
    </source>
</evidence>
<feature type="coiled-coil region" evidence="6">
    <location>
        <begin position="121"/>
        <end position="173"/>
    </location>
</feature>